<dbReference type="EMBL" id="JSAM01000010">
    <property type="protein sequence ID" value="KIA78698.1"/>
    <property type="molecule type" value="Genomic_DNA"/>
</dbReference>
<dbReference type="PATRIC" id="fig|83552.4.peg.135"/>
<keyword evidence="2" id="KW-0645">Protease</keyword>
<dbReference type="InterPro" id="IPR029045">
    <property type="entry name" value="ClpP/crotonase-like_dom_sf"/>
</dbReference>
<name>A0A0C1EF92_9BACT</name>
<comment type="similarity">
    <text evidence="1">Belongs to the peptidase S49 family.</text>
</comment>
<evidence type="ECO:0000256" key="2">
    <source>
        <dbReference type="ARBA" id="ARBA00022670"/>
    </source>
</evidence>
<feature type="transmembrane region" description="Helical" evidence="5">
    <location>
        <begin position="12"/>
        <end position="37"/>
    </location>
</feature>
<organism evidence="7 8">
    <name type="scientific">Parachlamydia acanthamoebae</name>
    <dbReference type="NCBI Taxonomy" id="83552"/>
    <lineage>
        <taxon>Bacteria</taxon>
        <taxon>Pseudomonadati</taxon>
        <taxon>Chlamydiota</taxon>
        <taxon>Chlamydiia</taxon>
        <taxon>Parachlamydiales</taxon>
        <taxon>Parachlamydiaceae</taxon>
        <taxon>Parachlamydia</taxon>
    </lineage>
</organism>
<dbReference type="InterPro" id="IPR047272">
    <property type="entry name" value="S49_SppA_C"/>
</dbReference>
<accession>A0A0C1EF92</accession>
<dbReference type="SUPFAM" id="SSF52096">
    <property type="entry name" value="ClpP/crotonase"/>
    <property type="match status" value="1"/>
</dbReference>
<dbReference type="CDD" id="cd07023">
    <property type="entry name" value="S49_Sppa_N_C"/>
    <property type="match status" value="1"/>
</dbReference>
<dbReference type="PANTHER" id="PTHR42987">
    <property type="entry name" value="PEPTIDASE S49"/>
    <property type="match status" value="1"/>
</dbReference>
<dbReference type="Gene3D" id="3.90.226.10">
    <property type="entry name" value="2-enoyl-CoA Hydratase, Chain A, domain 1"/>
    <property type="match status" value="1"/>
</dbReference>
<dbReference type="PANTHER" id="PTHR42987:SF4">
    <property type="entry name" value="PROTEASE SOHB-RELATED"/>
    <property type="match status" value="1"/>
</dbReference>
<dbReference type="EC" id="3.4.21.-" evidence="7"/>
<keyword evidence="5" id="KW-0472">Membrane</keyword>
<dbReference type="Pfam" id="PF01343">
    <property type="entry name" value="Peptidase_S49"/>
    <property type="match status" value="1"/>
</dbReference>
<comment type="caution">
    <text evidence="7">The sequence shown here is derived from an EMBL/GenBank/DDBJ whole genome shotgun (WGS) entry which is preliminary data.</text>
</comment>
<dbReference type="InterPro" id="IPR002142">
    <property type="entry name" value="Peptidase_S49"/>
</dbReference>
<evidence type="ECO:0000256" key="1">
    <source>
        <dbReference type="ARBA" id="ARBA00008683"/>
    </source>
</evidence>
<dbReference type="AlphaFoldDB" id="A0A0C1EF92"/>
<dbReference type="GO" id="GO:0006508">
    <property type="term" value="P:proteolysis"/>
    <property type="evidence" value="ECO:0007669"/>
    <property type="project" value="UniProtKB-KW"/>
</dbReference>
<evidence type="ECO:0000313" key="8">
    <source>
        <dbReference type="Proteomes" id="UP000031307"/>
    </source>
</evidence>
<evidence type="ECO:0000256" key="4">
    <source>
        <dbReference type="ARBA" id="ARBA00022825"/>
    </source>
</evidence>
<dbReference type="GO" id="GO:0008236">
    <property type="term" value="F:serine-type peptidase activity"/>
    <property type="evidence" value="ECO:0007669"/>
    <property type="project" value="UniProtKB-KW"/>
</dbReference>
<feature type="domain" description="Peptidase S49" evidence="6">
    <location>
        <begin position="138"/>
        <end position="275"/>
    </location>
</feature>
<dbReference type="Gene3D" id="6.20.330.10">
    <property type="match status" value="1"/>
</dbReference>
<dbReference type="RefSeq" id="WP_006341335.1">
    <property type="nucleotide sequence ID" value="NZ_JASBUT010000004.1"/>
</dbReference>
<protein>
    <submittedName>
        <fullName evidence="7">Putative signal peptide peptidase SppA</fullName>
        <ecNumber evidence="7">3.4.21.-</ecNumber>
    </submittedName>
</protein>
<sequence length="344" mass="37572">MQESVFVSGFRTFIIAFCKIFGVLLGVLLAISAFSLFESKESEITSEYSLEIAPNAKNVRTALSSTAPVVLVLPIDGLIGGESLNAKTVRQQLIESREGTLSNNRVKAIFLEINTPGGTVFDADGIYRSLKAYKKEFDVPVFAYVDGLCASGGMYVASAADKVYASDVSLVGSVGVITSSYLNLSQLLDKIGVQSLTLSAGKGKDELNPLRPWKPGEQDKMQGLINFYYQHFVGVVTANRPQLNKEKLVDEYGASVFPADEAFAKGYIDGSGFSRGEALKALLKQIGIEDDFYQVMKFQGKNWFSQIFSETNALASGSIQLRLPQELDAKFSNQPLYLYHPDAK</sequence>
<reference evidence="7 8" key="1">
    <citation type="journal article" date="2014" name="Mol. Biol. Evol.">
        <title>Massive expansion of Ubiquitination-related gene families within the Chlamydiae.</title>
        <authorList>
            <person name="Domman D."/>
            <person name="Collingro A."/>
            <person name="Lagkouvardos I."/>
            <person name="Gehre L."/>
            <person name="Weinmaier T."/>
            <person name="Rattei T."/>
            <person name="Subtil A."/>
            <person name="Horn M."/>
        </authorList>
    </citation>
    <scope>NUCLEOTIDE SEQUENCE [LARGE SCALE GENOMIC DNA]</scope>
    <source>
        <strain evidence="7 8">OEW1</strain>
    </source>
</reference>
<evidence type="ECO:0000256" key="5">
    <source>
        <dbReference type="SAM" id="Phobius"/>
    </source>
</evidence>
<gene>
    <name evidence="7" type="primary">sppA</name>
    <name evidence="7" type="ORF">DB43_DP00550</name>
</gene>
<proteinExistence type="inferred from homology"/>
<evidence type="ECO:0000259" key="6">
    <source>
        <dbReference type="Pfam" id="PF01343"/>
    </source>
</evidence>
<evidence type="ECO:0000313" key="7">
    <source>
        <dbReference type="EMBL" id="KIA78698.1"/>
    </source>
</evidence>
<dbReference type="OMA" id="WHFLSKG"/>
<evidence type="ECO:0000256" key="3">
    <source>
        <dbReference type="ARBA" id="ARBA00022801"/>
    </source>
</evidence>
<dbReference type="Proteomes" id="UP000031307">
    <property type="component" value="Unassembled WGS sequence"/>
</dbReference>
<keyword evidence="5" id="KW-1133">Transmembrane helix</keyword>
<keyword evidence="4" id="KW-0720">Serine protease</keyword>
<keyword evidence="3 7" id="KW-0378">Hydrolase</keyword>
<keyword evidence="5" id="KW-0812">Transmembrane</keyword>